<dbReference type="InterPro" id="IPR032795">
    <property type="entry name" value="DUF3741-assoc"/>
</dbReference>
<dbReference type="GeneID" id="107786527"/>
<dbReference type="KEGG" id="nta:107786527"/>
<dbReference type="STRING" id="4097.A0A1S3ZGV2"/>
<dbReference type="OrthoDB" id="1924799at2759"/>
<gene>
    <name evidence="3" type="primary">LOC107786527</name>
</gene>
<dbReference type="Pfam" id="PF14383">
    <property type="entry name" value="VARLMGL"/>
    <property type="match status" value="1"/>
</dbReference>
<evidence type="ECO:0000313" key="2">
    <source>
        <dbReference type="Proteomes" id="UP000790787"/>
    </source>
</evidence>
<sequence length="396" mass="45424">MKLLSSSSVSTTSSNANYTSKVSCISGMLRRLLCSNSLPTHPSDQISLSTTYQYSNHTKEAEADDGLSLKAPGVVARLMGLESLPPFSLDHAKASNNKSISRSRSMNSVDLLREIKGRNPRVNSFREPPTYMELEDENFFILSFESREIVSKQRKNNFAEIKQRRKEKLNNKIRESVDLKKKENLHVINYEVSTQKLDDKVILMHKDSQKFTVLKDSTNVLRPTDKFLQNISVGMEDYEGAKITRKKKKKKRESFAVEKPLTQFDSEKSSPNSVLYFAETQNSEKFFRLTNSRSRRTLTEELENYRKLKLTAGDNNGVEAKKSERICAESYKHFENCVQIWSGFSTLADRETVERNWLQKEICKFEYCKEIGGGIGLKILDQLLEELVDQLVEQPL</sequence>
<evidence type="ECO:0000313" key="3">
    <source>
        <dbReference type="RefSeq" id="XP_016463502.1"/>
    </source>
</evidence>
<name>A0A1S3ZGV2_TOBAC</name>
<reference evidence="3" key="2">
    <citation type="submission" date="2025-08" db="UniProtKB">
        <authorList>
            <consortium name="RefSeq"/>
        </authorList>
    </citation>
    <scope>IDENTIFICATION</scope>
    <source>
        <tissue evidence="3">Leaf</tissue>
    </source>
</reference>
<evidence type="ECO:0000259" key="1">
    <source>
        <dbReference type="Pfam" id="PF14383"/>
    </source>
</evidence>
<dbReference type="Proteomes" id="UP000790787">
    <property type="component" value="Chromosome 10"/>
</dbReference>
<accession>A0A1S3ZGV2</accession>
<dbReference type="AlphaFoldDB" id="A0A1S3ZGV2"/>
<proteinExistence type="predicted"/>
<organism evidence="2 3">
    <name type="scientific">Nicotiana tabacum</name>
    <name type="common">Common tobacco</name>
    <dbReference type="NCBI Taxonomy" id="4097"/>
    <lineage>
        <taxon>Eukaryota</taxon>
        <taxon>Viridiplantae</taxon>
        <taxon>Streptophyta</taxon>
        <taxon>Embryophyta</taxon>
        <taxon>Tracheophyta</taxon>
        <taxon>Spermatophyta</taxon>
        <taxon>Magnoliopsida</taxon>
        <taxon>eudicotyledons</taxon>
        <taxon>Gunneridae</taxon>
        <taxon>Pentapetalae</taxon>
        <taxon>asterids</taxon>
        <taxon>lamiids</taxon>
        <taxon>Solanales</taxon>
        <taxon>Solanaceae</taxon>
        <taxon>Nicotianoideae</taxon>
        <taxon>Nicotianeae</taxon>
        <taxon>Nicotiana</taxon>
    </lineage>
</organism>
<dbReference type="RefSeq" id="XP_016463502.1">
    <property type="nucleotide sequence ID" value="XM_016608016.1"/>
</dbReference>
<dbReference type="RefSeq" id="XP_016463502.1">
    <property type="nucleotide sequence ID" value="XM_016608016.2"/>
</dbReference>
<protein>
    <submittedName>
        <fullName evidence="3">Uncharacterized protein LOC107786527</fullName>
    </submittedName>
</protein>
<dbReference type="OMA" id="WLQKEIC"/>
<reference evidence="2" key="1">
    <citation type="journal article" date="2014" name="Nat. Commun.">
        <title>The tobacco genome sequence and its comparison with those of tomato and potato.</title>
        <authorList>
            <person name="Sierro N."/>
            <person name="Battey J.N."/>
            <person name="Ouadi S."/>
            <person name="Bakaher N."/>
            <person name="Bovet L."/>
            <person name="Willig A."/>
            <person name="Goepfert S."/>
            <person name="Peitsch M.C."/>
            <person name="Ivanov N.V."/>
        </authorList>
    </citation>
    <scope>NUCLEOTIDE SEQUENCE [LARGE SCALE GENOMIC DNA]</scope>
</reference>
<keyword evidence="2" id="KW-1185">Reference proteome</keyword>
<feature type="domain" description="DUF3741" evidence="1">
    <location>
        <begin position="64"/>
        <end position="86"/>
    </location>
</feature>
<dbReference type="PANTHER" id="PTHR35499">
    <property type="entry name" value="OS05G0128300 PROTEIN"/>
    <property type="match status" value="1"/>
</dbReference>
<dbReference type="PaxDb" id="4097-A0A1S3ZGV2"/>
<dbReference type="PANTHER" id="PTHR35499:SF1">
    <property type="entry name" value="DUF3741 DOMAIN-CONTAINING PROTEIN"/>
    <property type="match status" value="1"/>
</dbReference>